<dbReference type="FunFam" id="3.40.1780.10:FF:000001">
    <property type="entry name" value="S-adenosylmethionine:tRNA ribosyltransferase-isomerase"/>
    <property type="match status" value="1"/>
</dbReference>
<dbReference type="InterPro" id="IPR042118">
    <property type="entry name" value="QueA_dom1"/>
</dbReference>
<proteinExistence type="inferred from homology"/>
<dbReference type="EC" id="2.4.99.17" evidence="10"/>
<comment type="subunit">
    <text evidence="3">Monomer.</text>
</comment>
<dbReference type="SUPFAM" id="SSF111337">
    <property type="entry name" value="QueA-like"/>
    <property type="match status" value="1"/>
</dbReference>
<keyword evidence="5 13" id="KW-0808">Transferase</keyword>
<organism evidence="13 14">
    <name type="scientific">Vibrio cholerae</name>
    <dbReference type="NCBI Taxonomy" id="666"/>
    <lineage>
        <taxon>Bacteria</taxon>
        <taxon>Pseudomonadati</taxon>
        <taxon>Pseudomonadota</taxon>
        <taxon>Gammaproteobacteria</taxon>
        <taxon>Vibrionales</taxon>
        <taxon>Vibrionaceae</taxon>
        <taxon>Vibrio</taxon>
    </lineage>
</organism>
<dbReference type="PANTHER" id="PTHR30307:SF0">
    <property type="entry name" value="S-ADENOSYLMETHIONINE:TRNA RIBOSYLTRANSFERASE-ISOMERASE"/>
    <property type="match status" value="1"/>
</dbReference>
<evidence type="ECO:0000256" key="8">
    <source>
        <dbReference type="ARBA" id="ARBA00052751"/>
    </source>
</evidence>
<dbReference type="GO" id="GO:0008616">
    <property type="term" value="P:tRNA queuosine(34) biosynthetic process"/>
    <property type="evidence" value="ECO:0007669"/>
    <property type="project" value="UniProtKB-KW"/>
</dbReference>
<evidence type="ECO:0000256" key="9">
    <source>
        <dbReference type="ARBA" id="ARBA00061210"/>
    </source>
</evidence>
<evidence type="ECO:0000256" key="1">
    <source>
        <dbReference type="ARBA" id="ARBA00004496"/>
    </source>
</evidence>
<dbReference type="Gene3D" id="3.40.1780.10">
    <property type="entry name" value="QueA-like"/>
    <property type="match status" value="1"/>
</dbReference>
<evidence type="ECO:0000256" key="10">
    <source>
        <dbReference type="ARBA" id="ARBA00066503"/>
    </source>
</evidence>
<evidence type="ECO:0000256" key="7">
    <source>
        <dbReference type="ARBA" id="ARBA00022785"/>
    </source>
</evidence>
<comment type="subcellular location">
    <subcellularLocation>
        <location evidence="1">Cytoplasm</location>
    </subcellularLocation>
</comment>
<dbReference type="InterPro" id="IPR036100">
    <property type="entry name" value="QueA_sf"/>
</dbReference>
<evidence type="ECO:0000256" key="5">
    <source>
        <dbReference type="ARBA" id="ARBA00022679"/>
    </source>
</evidence>
<dbReference type="Pfam" id="PF02547">
    <property type="entry name" value="Queuosine_synth"/>
    <property type="match status" value="1"/>
</dbReference>
<dbReference type="EMBL" id="CWOW01000013">
    <property type="protein sequence ID" value="CSA83916.1"/>
    <property type="molecule type" value="Genomic_DNA"/>
</dbReference>
<dbReference type="GO" id="GO:0005737">
    <property type="term" value="C:cytoplasm"/>
    <property type="evidence" value="ECO:0007669"/>
    <property type="project" value="UniProtKB-SubCell"/>
</dbReference>
<sequence length="150" mass="16757">MTLHVGAGTFQPVRVENIHDHHMHAEYVEVPQEVVDAIAATKARGGRVVAVGTTSVRSLESAAQDALQKGTELKPFFGDTEIFIFPGYQYQLVDCLITNFHLPESTLIMLVSAFAGYEHTMAAYEHAVKEQYRFFSYGDAMFIRKQTTKA</sequence>
<comment type="pathway">
    <text evidence="2">tRNA modification; tRNA-queuosine biosynthesis.</text>
</comment>
<name>A0A655R4W1_VIBCL</name>
<evidence type="ECO:0000256" key="2">
    <source>
        <dbReference type="ARBA" id="ARBA00004691"/>
    </source>
</evidence>
<evidence type="ECO:0000256" key="12">
    <source>
        <dbReference type="ARBA" id="ARBA00076160"/>
    </source>
</evidence>
<keyword evidence="6" id="KW-0949">S-adenosyl-L-methionine</keyword>
<evidence type="ECO:0000256" key="4">
    <source>
        <dbReference type="ARBA" id="ARBA00022490"/>
    </source>
</evidence>
<dbReference type="PANTHER" id="PTHR30307">
    <property type="entry name" value="S-ADENOSYLMETHIONINE:TRNA RIBOSYLTRANSFERASE-ISOMERASE"/>
    <property type="match status" value="1"/>
</dbReference>
<keyword evidence="13" id="KW-0413">Isomerase</keyword>
<evidence type="ECO:0000313" key="13">
    <source>
        <dbReference type="EMBL" id="CSA83916.1"/>
    </source>
</evidence>
<dbReference type="Proteomes" id="UP000044806">
    <property type="component" value="Unassembled WGS sequence"/>
</dbReference>
<keyword evidence="4" id="KW-0963">Cytoplasm</keyword>
<dbReference type="InterPro" id="IPR003699">
    <property type="entry name" value="QueA"/>
</dbReference>
<comment type="similarity">
    <text evidence="9">Belongs to the QueA family.</text>
</comment>
<accession>A0A655R4W1</accession>
<comment type="catalytic activity">
    <reaction evidence="8">
        <text>7-aminomethyl-7-carbaguanosine(34) in tRNA + S-adenosyl-L-methionine = epoxyqueuosine(34) in tRNA + adenine + L-methionine + 2 H(+)</text>
        <dbReference type="Rhea" id="RHEA:32155"/>
        <dbReference type="Rhea" id="RHEA-COMP:10342"/>
        <dbReference type="Rhea" id="RHEA-COMP:18582"/>
        <dbReference type="ChEBI" id="CHEBI:15378"/>
        <dbReference type="ChEBI" id="CHEBI:16708"/>
        <dbReference type="ChEBI" id="CHEBI:57844"/>
        <dbReference type="ChEBI" id="CHEBI:59789"/>
        <dbReference type="ChEBI" id="CHEBI:82833"/>
        <dbReference type="ChEBI" id="CHEBI:194443"/>
        <dbReference type="EC" id="2.4.99.17"/>
    </reaction>
</comment>
<evidence type="ECO:0000256" key="3">
    <source>
        <dbReference type="ARBA" id="ARBA00011245"/>
    </source>
</evidence>
<evidence type="ECO:0000313" key="14">
    <source>
        <dbReference type="Proteomes" id="UP000044806"/>
    </source>
</evidence>
<protein>
    <recommendedName>
        <fullName evidence="11">S-adenosylmethionine:tRNA ribosyltransferase-isomerase</fullName>
        <ecNumber evidence="10">2.4.99.17</ecNumber>
    </recommendedName>
    <alternativeName>
        <fullName evidence="12">Queuosine biosynthesis protein QueA</fullName>
    </alternativeName>
</protein>
<gene>
    <name evidence="13" type="primary">queA_2</name>
    <name evidence="13" type="ORF">ERS013165_02554</name>
</gene>
<keyword evidence="7" id="KW-0671">Queuosine biosynthesis</keyword>
<evidence type="ECO:0000256" key="11">
    <source>
        <dbReference type="ARBA" id="ARBA00069325"/>
    </source>
</evidence>
<reference evidence="13 14" key="1">
    <citation type="submission" date="2015-07" db="EMBL/GenBank/DDBJ databases">
        <authorList>
            <consortium name="Pathogen Informatics"/>
        </authorList>
    </citation>
    <scope>NUCLEOTIDE SEQUENCE [LARGE SCALE GENOMIC DNA]</scope>
    <source>
        <strain evidence="13 14">A51</strain>
    </source>
</reference>
<dbReference type="AlphaFoldDB" id="A0A655R4W1"/>
<dbReference type="GO" id="GO:0051075">
    <property type="term" value="F:S-adenosylmethionine:tRNA ribosyltransferase-isomerase activity"/>
    <property type="evidence" value="ECO:0007669"/>
    <property type="project" value="UniProtKB-EC"/>
</dbReference>
<evidence type="ECO:0000256" key="6">
    <source>
        <dbReference type="ARBA" id="ARBA00022691"/>
    </source>
</evidence>